<gene>
    <name evidence="2" type="ORF">EEJ42_27005</name>
</gene>
<dbReference type="Gene3D" id="3.40.30.10">
    <property type="entry name" value="Glutaredoxin"/>
    <property type="match status" value="1"/>
</dbReference>
<accession>A0A3M8VMR1</accession>
<protein>
    <submittedName>
        <fullName evidence="2">Circadian clock protein KaiB</fullName>
    </submittedName>
</protein>
<dbReference type="InterPro" id="IPR011649">
    <property type="entry name" value="KaiB_domain"/>
</dbReference>
<evidence type="ECO:0000313" key="2">
    <source>
        <dbReference type="EMBL" id="RNG18307.1"/>
    </source>
</evidence>
<name>A0A3M8VMR1_9ACTN</name>
<evidence type="ECO:0000313" key="3">
    <source>
        <dbReference type="Proteomes" id="UP000275401"/>
    </source>
</evidence>
<dbReference type="Pfam" id="PF07689">
    <property type="entry name" value="KaiB"/>
    <property type="match status" value="1"/>
</dbReference>
<keyword evidence="3" id="KW-1185">Reference proteome</keyword>
<proteinExistence type="predicted"/>
<dbReference type="AlphaFoldDB" id="A0A3M8VMR1"/>
<dbReference type="PANTHER" id="PTHR41709:SF2">
    <property type="entry name" value="CIRCADIAN CLOCK PROTEIN KAIB2"/>
    <property type="match status" value="1"/>
</dbReference>
<dbReference type="InterPro" id="IPR036249">
    <property type="entry name" value="Thioredoxin-like_sf"/>
</dbReference>
<dbReference type="CDD" id="cd02978">
    <property type="entry name" value="KaiB_like"/>
    <property type="match status" value="1"/>
</dbReference>
<sequence length="106" mass="11636">MGGRRESEQVAAYSFRLYVTGRTPRSHAAESNLRRLCHTLTDGDCEVEVIDTVEYPERAAGDHIMATPTVIRLAPSPQLRVIGDLSDLGRAAAYLGFPDSPPLPER</sequence>
<dbReference type="GO" id="GO:0048511">
    <property type="term" value="P:rhythmic process"/>
    <property type="evidence" value="ECO:0007669"/>
    <property type="project" value="InterPro"/>
</dbReference>
<feature type="domain" description="KaiB" evidence="1">
    <location>
        <begin position="16"/>
        <end position="97"/>
    </location>
</feature>
<dbReference type="PANTHER" id="PTHR41709">
    <property type="entry name" value="KAIB-LIKE PROTEIN 1"/>
    <property type="match status" value="1"/>
</dbReference>
<comment type="caution">
    <text evidence="2">The sequence shown here is derived from an EMBL/GenBank/DDBJ whole genome shotgun (WGS) entry which is preliminary data.</text>
</comment>
<dbReference type="SMART" id="SM01248">
    <property type="entry name" value="KaiB"/>
    <property type="match status" value="1"/>
</dbReference>
<dbReference type="SUPFAM" id="SSF52833">
    <property type="entry name" value="Thioredoxin-like"/>
    <property type="match status" value="1"/>
</dbReference>
<dbReference type="InterPro" id="IPR039022">
    <property type="entry name" value="KaiB-like"/>
</dbReference>
<evidence type="ECO:0000259" key="1">
    <source>
        <dbReference type="SMART" id="SM01248"/>
    </source>
</evidence>
<reference evidence="2 3" key="1">
    <citation type="submission" date="2018-11" db="EMBL/GenBank/DDBJ databases">
        <title>The Potential of Streptomyces as Biocontrol Agents against the Tomato grey mould, Botrytis cinerea (Gray mold) Frontiers in Microbiology.</title>
        <authorList>
            <person name="Li D."/>
        </authorList>
    </citation>
    <scope>NUCLEOTIDE SEQUENCE [LARGE SCALE GENOMIC DNA]</scope>
    <source>
        <strain evidence="2 3">NEAU-LD23</strain>
    </source>
</reference>
<dbReference type="EMBL" id="RIBZ01000314">
    <property type="protein sequence ID" value="RNG18307.1"/>
    <property type="molecule type" value="Genomic_DNA"/>
</dbReference>
<organism evidence="2 3">
    <name type="scientific">Streptomyces botrytidirepellens</name>
    <dbReference type="NCBI Taxonomy" id="2486417"/>
    <lineage>
        <taxon>Bacteria</taxon>
        <taxon>Bacillati</taxon>
        <taxon>Actinomycetota</taxon>
        <taxon>Actinomycetes</taxon>
        <taxon>Kitasatosporales</taxon>
        <taxon>Streptomycetaceae</taxon>
        <taxon>Streptomyces</taxon>
    </lineage>
</organism>
<dbReference type="Proteomes" id="UP000275401">
    <property type="component" value="Unassembled WGS sequence"/>
</dbReference>